<feature type="region of interest" description="Disordered" evidence="1">
    <location>
        <begin position="139"/>
        <end position="158"/>
    </location>
</feature>
<dbReference type="KEGG" id="cvi:CV_3308"/>
<organism evidence="2 3">
    <name type="scientific">Chromobacterium violaceum (strain ATCC 12472 / DSM 30191 / JCM 1249 / CCUG 213 / NBRC 12614 / NCIMB 9131 / NCTC 9757 / MK)</name>
    <dbReference type="NCBI Taxonomy" id="243365"/>
    <lineage>
        <taxon>Bacteria</taxon>
        <taxon>Pseudomonadati</taxon>
        <taxon>Pseudomonadota</taxon>
        <taxon>Betaproteobacteria</taxon>
        <taxon>Neisseriales</taxon>
        <taxon>Chromobacteriaceae</taxon>
        <taxon>Chromobacterium</taxon>
    </lineage>
</organism>
<evidence type="ECO:0000256" key="1">
    <source>
        <dbReference type="SAM" id="MobiDB-lite"/>
    </source>
</evidence>
<proteinExistence type="predicted"/>
<dbReference type="InterPro" id="IPR018724">
    <property type="entry name" value="2OG-Fe_dioxygenase"/>
</dbReference>
<name>Q7NSW1_CHRVO</name>
<dbReference type="eggNOG" id="COG4340">
    <property type="taxonomic scope" value="Bacteria"/>
</dbReference>
<sequence length="307" mass="35253">MDILQCRMRATRRARTIGRAWPHAKFKLHKIFLFSIQLQQNSDYKHKNHGEIMTSALAAHHPQAPSHPEPQLEPICRRLALQDFCLLPAEQSRSLMQRFPGALADWTAFQDSWNHLQQDKFMADGGRYRKRLHATLSAEPSSRVARAEPHRPHYQSKLYNPLNGGVPRHFEPIRNEILLGPTMQAALSLGCAIFGQLSPYTPWHIEAHQFRIEARNREPGWPTPEGVHRDGVHFLMMMLVKRHNLVNGATELFDLEKQPLASFTLTDPLDIALVNDERVLHGVTPVSQLDPSRDGHRDVLLISFRRR</sequence>
<protein>
    <recommendedName>
        <fullName evidence="4">2OG-Fe dioxygenase family protein</fullName>
    </recommendedName>
</protein>
<evidence type="ECO:0000313" key="3">
    <source>
        <dbReference type="Proteomes" id="UP000001424"/>
    </source>
</evidence>
<dbReference type="Pfam" id="PF10014">
    <property type="entry name" value="2OG-Fe_Oxy_2"/>
    <property type="match status" value="1"/>
</dbReference>
<dbReference type="Proteomes" id="UP000001424">
    <property type="component" value="Chromosome"/>
</dbReference>
<dbReference type="Gene3D" id="2.60.120.620">
    <property type="entry name" value="q2cbj1_9rhob like domain"/>
    <property type="match status" value="1"/>
</dbReference>
<accession>Q7NSW1</accession>
<dbReference type="HOGENOM" id="CLU_078728_0_0_4"/>
<evidence type="ECO:0008006" key="4">
    <source>
        <dbReference type="Google" id="ProtNLM"/>
    </source>
</evidence>
<dbReference type="AlphaFoldDB" id="Q7NSW1"/>
<dbReference type="GO" id="GO:0051213">
    <property type="term" value="F:dioxygenase activity"/>
    <property type="evidence" value="ECO:0007669"/>
    <property type="project" value="InterPro"/>
</dbReference>
<evidence type="ECO:0000313" key="2">
    <source>
        <dbReference type="EMBL" id="AAQ60972.1"/>
    </source>
</evidence>
<gene>
    <name evidence="2" type="ordered locus">CV_3308</name>
</gene>
<reference evidence="2 3" key="1">
    <citation type="journal article" date="2003" name="Proc. Natl. Acad. Sci. U.S.A.">
        <title>The complete genome sequence of Chromobacterium violaceum reveals remarkable and exploitable bacterial adaptability.</title>
        <authorList>
            <person name="Vasconcelos A.T.R."/>
            <person name="de Almeida D.F."/>
            <person name="Almeida F.C."/>
            <person name="de Almeida L.G.P."/>
            <person name="de Almeida R."/>
            <person name="Goncalves J.A.A."/>
            <person name="Andrade E.M."/>
            <person name="Antonio R.V."/>
            <person name="Araripe J."/>
            <person name="de Araujo M.F.F."/>
            <person name="Filho S.A."/>
            <person name="Azevedo V."/>
            <person name="Batista A.J."/>
            <person name="Bataus L.A.M."/>
            <person name="Batista J.S."/>
            <person name="Belo A."/>
            <person name="vander Berg C."/>
            <person name="Blamey J."/>
            <person name="Bogo M."/>
            <person name="Bonato S."/>
            <person name="Bordignon J."/>
            <person name="Brito C.A."/>
            <person name="Brocchi M."/>
            <person name="Burity H.A."/>
            <person name="Camargo A.A."/>
            <person name="Cardoso D.D.P."/>
            <person name="Carneiro N.P."/>
            <person name="Carraro D.M."/>
            <person name="Carvalho C.M.B."/>
            <person name="Cascardo J.C.M."/>
            <person name="Cavada B.S."/>
            <person name="Chueire L.M.O."/>
            <person name="Pasa T.B.C."/>
            <person name="Duran N."/>
            <person name="Fagundes N."/>
            <person name="Falcao C.L."/>
            <person name="Fantinatti F."/>
            <person name="Farias I.P."/>
            <person name="Felipe M.S.S."/>
            <person name="Ferrari L.P."/>
            <person name="Ferro J.A."/>
            <person name="Ferro M.I.T."/>
            <person name="Franco G.R."/>
            <person name="Freitas N.S.A."/>
            <person name="Furlan L.R."/>
            <person name="Gazzinelli R.T."/>
            <person name="Gomes E.A."/>
            <person name="Goncalves P.R."/>
            <person name="Grangeiro T.B."/>
            <person name="Grattapaglia D."/>
            <person name="Grisard E.C."/>
            <person name="Guimaraes C.T."/>
            <person name="Hanna E.S."/>
            <person name="Hungria M."/>
            <person name="Jardim S.N."/>
            <person name="Laurino J."/>
            <person name="Leoi L.C.T."/>
            <person name="Fassarella L."/>
            <person name="Lima A."/>
            <person name="Loureiro M.F."/>
            <person name="Lyra M.C.P."/>
            <person name="Macedo M."/>
            <person name="Madeira H.M.F."/>
            <person name="Manfio G.P."/>
            <person name="Maranhao A.Q."/>
            <person name="Martins W.S."/>
            <person name="di Mauro S.M.Z."/>
            <person name="de Medeiros S.R.B."/>
            <person name="Meissner R.D.V."/>
            <person name="Menck C.F.M."/>
            <person name="Moreira M.A.M."/>
            <person name="Nascimento F.F."/>
            <person name="Nicolas M.F."/>
            <person name="Oliveira J.G."/>
            <person name="Oliveira S.C."/>
            <person name="Paixao R.F.C."/>
            <person name="Parente J.A."/>
            <person name="Pedrosa F.O."/>
            <person name="Pena S.J.D."/>
            <person name="Perreira J.O."/>
            <person name="Perreira M."/>
            <person name="Pinto L.S.R.C."/>
            <person name="Pinto L.S."/>
            <person name="Porto J.I.R."/>
            <person name="Potrich D.P."/>
            <person name="Neto C.E.R."/>
            <person name="Reis A.M.M."/>
            <person name="Rigo L.U."/>
            <person name="Rondinelli E."/>
            <person name="dos Santos E.B.P."/>
            <person name="Santos F.R."/>
            <person name="Schneider M.P.C."/>
            <person name="Seuanez H.N."/>
            <person name="Silva A.M.R."/>
            <person name="da Silva A.L.C."/>
            <person name="Silva D.W."/>
            <person name="Silva R."/>
            <person name="Simoes I.C."/>
            <person name="Simon D."/>
            <person name="Soares C.M.A."/>
            <person name="Soares R.B.A."/>
            <person name="Souza E.M."/>
            <person name="Souza K.R.L."/>
            <person name="Souza R.C."/>
            <person name="Steffens M.B.R."/>
            <person name="Steindel M."/>
            <person name="Teixeira S.R."/>
            <person name="Urmenyi T."/>
            <person name="Vettore A."/>
            <person name="Wassem R."/>
            <person name="Zaha A."/>
            <person name="Simpson A.J.G."/>
        </authorList>
    </citation>
    <scope>NUCLEOTIDE SEQUENCE [LARGE SCALE GENOMIC DNA]</scope>
    <source>
        <strain evidence="3">ATCC 12472 / DSM 30191 / JCM 1249 / NBRC 12614 / NCIMB 9131 / NCTC 9757</strain>
    </source>
</reference>
<dbReference type="EMBL" id="AE016825">
    <property type="protein sequence ID" value="AAQ60972.1"/>
    <property type="molecule type" value="Genomic_DNA"/>
</dbReference>
<dbReference type="STRING" id="243365.CV_3308"/>
<keyword evidence="3" id="KW-1185">Reference proteome</keyword>